<dbReference type="STRING" id="1122930.SAMN02745168_2529"/>
<dbReference type="Gene3D" id="3.40.1080.10">
    <property type="entry name" value="Glutaconate Coenzyme A-transferase"/>
    <property type="match status" value="1"/>
</dbReference>
<dbReference type="GO" id="GO:0016787">
    <property type="term" value="F:hydrolase activity"/>
    <property type="evidence" value="ECO:0007669"/>
    <property type="project" value="UniProtKB-KW"/>
</dbReference>
<dbReference type="InterPro" id="IPR026888">
    <property type="entry name" value="AcetylCoA_hyd_C"/>
</dbReference>
<dbReference type="PANTHER" id="PTHR21432">
    <property type="entry name" value="ACETYL-COA HYDROLASE-RELATED"/>
    <property type="match status" value="1"/>
</dbReference>
<dbReference type="Gene3D" id="3.30.750.70">
    <property type="entry name" value="4-hydroxybutyrate coenzyme like domains"/>
    <property type="match status" value="1"/>
</dbReference>
<dbReference type="RefSeq" id="WP_084235205.1">
    <property type="nucleotide sequence ID" value="NZ_FWXW01000007.1"/>
</dbReference>
<dbReference type="AlphaFoldDB" id="A0A1W2C2X2"/>
<evidence type="ECO:0000313" key="3">
    <source>
        <dbReference type="Proteomes" id="UP000192790"/>
    </source>
</evidence>
<dbReference type="SUPFAM" id="SSF100950">
    <property type="entry name" value="NagB/RpiA/CoA transferase-like"/>
    <property type="match status" value="2"/>
</dbReference>
<dbReference type="InterPro" id="IPR046433">
    <property type="entry name" value="ActCoA_hydro"/>
</dbReference>
<feature type="domain" description="Acetyl-CoA hydrolase/transferase C-terminal" evidence="1">
    <location>
        <begin position="270"/>
        <end position="431"/>
    </location>
</feature>
<sequence length="438" mass="48063">MPENIYKDKVVSVEKALECIRSGDNIVTAVAAGEAREFFTNLHTIADRVKGVRVCTCLNMGNYEYIVNPAYKESFFSDAWFYTATYRAAHDNGNMSYVPNHLHLAVDGKLAHRKPTVFVAMASMPDKHGYMSLMSNAYEKQLMRYCDRVILEINPNCPRIFGDNQIHVSDATHLIEVNYEVPELPDIPATETDRKIAGFIAPLIEDGSCLQLGIGGTPAAVAELLYDKNDLGVHTEMFTTAMAQLAKAGVINGKCKQMDRELHVATFVLGTKELYDFVNDNPSVRVMTGNTTINPRIIRYNDKQISINAGLAADLTGQICSESVGSVHFSGTGGQADTARGAVLSKGGKSFIAFHSTAMSRDPETGAKVRISRITPQLAPGSAVSLQRNDVQYVVTEYGIVNLQGMNIQERCEALIGISHPDFRDGLREEAGKLKLIF</sequence>
<dbReference type="PANTHER" id="PTHR21432:SF20">
    <property type="entry name" value="ACETYL-COA HYDROLASE"/>
    <property type="match status" value="1"/>
</dbReference>
<name>A0A1W2C2X2_9FIRM</name>
<keyword evidence="2" id="KW-0378">Hydrolase</keyword>
<evidence type="ECO:0000313" key="2">
    <source>
        <dbReference type="EMBL" id="SMC79587.1"/>
    </source>
</evidence>
<dbReference type="Pfam" id="PF13336">
    <property type="entry name" value="AcetylCoA_hyd_C"/>
    <property type="match status" value="1"/>
</dbReference>
<accession>A0A1W2C2X2</accession>
<dbReference type="Proteomes" id="UP000192790">
    <property type="component" value="Unassembled WGS sequence"/>
</dbReference>
<dbReference type="GO" id="GO:0008775">
    <property type="term" value="F:acetate CoA-transferase activity"/>
    <property type="evidence" value="ECO:0007669"/>
    <property type="project" value="InterPro"/>
</dbReference>
<proteinExistence type="predicted"/>
<dbReference type="GO" id="GO:0006083">
    <property type="term" value="P:acetate metabolic process"/>
    <property type="evidence" value="ECO:0007669"/>
    <property type="project" value="InterPro"/>
</dbReference>
<dbReference type="OrthoDB" id="9801795at2"/>
<dbReference type="Gene3D" id="3.40.1080.20">
    <property type="entry name" value="Acetyl-CoA hydrolase/transferase C-terminal domain"/>
    <property type="match status" value="1"/>
</dbReference>
<dbReference type="EMBL" id="FWXW01000007">
    <property type="protein sequence ID" value="SMC79587.1"/>
    <property type="molecule type" value="Genomic_DNA"/>
</dbReference>
<evidence type="ECO:0000259" key="1">
    <source>
        <dbReference type="Pfam" id="PF13336"/>
    </source>
</evidence>
<organism evidence="2 3">
    <name type="scientific">Papillibacter cinnamivorans DSM 12816</name>
    <dbReference type="NCBI Taxonomy" id="1122930"/>
    <lineage>
        <taxon>Bacteria</taxon>
        <taxon>Bacillati</taxon>
        <taxon>Bacillota</taxon>
        <taxon>Clostridia</taxon>
        <taxon>Eubacteriales</taxon>
        <taxon>Oscillospiraceae</taxon>
        <taxon>Papillibacter</taxon>
    </lineage>
</organism>
<gene>
    <name evidence="2" type="ORF">SAMN02745168_2529</name>
</gene>
<keyword evidence="3" id="KW-1185">Reference proteome</keyword>
<protein>
    <submittedName>
        <fullName evidence="2">Acyl-CoA hydrolase</fullName>
    </submittedName>
</protein>
<reference evidence="2 3" key="1">
    <citation type="submission" date="2017-04" db="EMBL/GenBank/DDBJ databases">
        <authorList>
            <person name="Afonso C.L."/>
            <person name="Miller P.J."/>
            <person name="Scott M.A."/>
            <person name="Spackman E."/>
            <person name="Goraichik I."/>
            <person name="Dimitrov K.M."/>
            <person name="Suarez D.L."/>
            <person name="Swayne D.E."/>
        </authorList>
    </citation>
    <scope>NUCLEOTIDE SEQUENCE [LARGE SCALE GENOMIC DNA]</scope>
    <source>
        <strain evidence="2 3">DSM 12816</strain>
    </source>
</reference>
<dbReference type="InterPro" id="IPR037171">
    <property type="entry name" value="NagB/RpiA_transferase-like"/>
</dbReference>
<dbReference type="InterPro" id="IPR038460">
    <property type="entry name" value="AcetylCoA_hyd_C_sf"/>
</dbReference>